<keyword evidence="3" id="KW-1133">Transmembrane helix</keyword>
<dbReference type="SUPFAM" id="SSF52058">
    <property type="entry name" value="L domain-like"/>
    <property type="match status" value="1"/>
</dbReference>
<protein>
    <recommendedName>
        <fullName evidence="6">LRRNT domain-containing protein</fullName>
    </recommendedName>
</protein>
<evidence type="ECO:0000256" key="3">
    <source>
        <dbReference type="SAM" id="Phobius"/>
    </source>
</evidence>
<dbReference type="InParanoid" id="C3YAB2"/>
<dbReference type="Gene3D" id="3.80.10.10">
    <property type="entry name" value="Ribonuclease Inhibitor"/>
    <property type="match status" value="1"/>
</dbReference>
<feature type="transmembrane region" description="Helical" evidence="3">
    <location>
        <begin position="153"/>
        <end position="181"/>
    </location>
</feature>
<feature type="chain" id="PRO_5002934929" description="LRRNT domain-containing protein" evidence="4">
    <location>
        <begin position="26"/>
        <end position="229"/>
    </location>
</feature>
<dbReference type="PROSITE" id="PS51450">
    <property type="entry name" value="LRR"/>
    <property type="match status" value="1"/>
</dbReference>
<feature type="region of interest" description="Disordered" evidence="2">
    <location>
        <begin position="209"/>
        <end position="229"/>
    </location>
</feature>
<evidence type="ECO:0000313" key="5">
    <source>
        <dbReference type="EMBL" id="EEN62660.1"/>
    </source>
</evidence>
<evidence type="ECO:0000256" key="1">
    <source>
        <dbReference type="ARBA" id="ARBA00022729"/>
    </source>
</evidence>
<reference evidence="5" key="1">
    <citation type="journal article" date="2008" name="Nature">
        <title>The amphioxus genome and the evolution of the chordate karyotype.</title>
        <authorList>
            <consortium name="US DOE Joint Genome Institute (JGI-PGF)"/>
            <person name="Putnam N.H."/>
            <person name="Butts T."/>
            <person name="Ferrier D.E.K."/>
            <person name="Furlong R.F."/>
            <person name="Hellsten U."/>
            <person name="Kawashima T."/>
            <person name="Robinson-Rechavi M."/>
            <person name="Shoguchi E."/>
            <person name="Terry A."/>
            <person name="Yu J.-K."/>
            <person name="Benito-Gutierrez E.L."/>
            <person name="Dubchak I."/>
            <person name="Garcia-Fernandez J."/>
            <person name="Gibson-Brown J.J."/>
            <person name="Grigoriev I.V."/>
            <person name="Horton A.C."/>
            <person name="de Jong P.J."/>
            <person name="Jurka J."/>
            <person name="Kapitonov V.V."/>
            <person name="Kohara Y."/>
            <person name="Kuroki Y."/>
            <person name="Lindquist E."/>
            <person name="Lucas S."/>
            <person name="Osoegawa K."/>
            <person name="Pennacchio L.A."/>
            <person name="Salamov A.A."/>
            <person name="Satou Y."/>
            <person name="Sauka-Spengler T."/>
            <person name="Schmutz J."/>
            <person name="Shin-I T."/>
            <person name="Toyoda A."/>
            <person name="Bronner-Fraser M."/>
            <person name="Fujiyama A."/>
            <person name="Holland L.Z."/>
            <person name="Holland P.W.H."/>
            <person name="Satoh N."/>
            <person name="Rokhsar D.S."/>
        </authorList>
    </citation>
    <scope>NUCLEOTIDE SEQUENCE [LARGE SCALE GENOMIC DNA]</scope>
    <source>
        <strain evidence="5">S238N-H82</strain>
        <tissue evidence="5">Testes</tissue>
    </source>
</reference>
<feature type="signal peptide" evidence="4">
    <location>
        <begin position="1"/>
        <end position="25"/>
    </location>
</feature>
<dbReference type="InterPro" id="IPR032675">
    <property type="entry name" value="LRR_dom_sf"/>
</dbReference>
<keyword evidence="3" id="KW-0472">Membrane</keyword>
<gene>
    <name evidence="5" type="ORF">BRAFLDRAFT_91743</name>
</gene>
<dbReference type="PANTHER" id="PTHR24373:SF383">
    <property type="entry name" value="LEUCINE-RICH REPEAT-CONTAINING PROTEIN 15-LIKE"/>
    <property type="match status" value="1"/>
</dbReference>
<dbReference type="PANTHER" id="PTHR24373">
    <property type="entry name" value="SLIT RELATED LEUCINE-RICH REPEAT NEURONAL PROTEIN"/>
    <property type="match status" value="1"/>
</dbReference>
<evidence type="ECO:0000256" key="2">
    <source>
        <dbReference type="SAM" id="MobiDB-lite"/>
    </source>
</evidence>
<dbReference type="InterPro" id="IPR050328">
    <property type="entry name" value="Dev_Immune_Receptor"/>
</dbReference>
<keyword evidence="3" id="KW-0812">Transmembrane</keyword>
<dbReference type="EMBL" id="GG666494">
    <property type="protein sequence ID" value="EEN62660.1"/>
    <property type="molecule type" value="Genomic_DNA"/>
</dbReference>
<dbReference type="AlphaFoldDB" id="C3YAB2"/>
<dbReference type="InterPro" id="IPR001611">
    <property type="entry name" value="Leu-rich_rpt"/>
</dbReference>
<dbReference type="STRING" id="7739.C3YAB2"/>
<accession>C3YAB2</accession>
<dbReference type="Pfam" id="PF13855">
    <property type="entry name" value="LRR_8"/>
    <property type="match status" value="1"/>
</dbReference>
<dbReference type="eggNOG" id="KOG4237">
    <property type="taxonomic scope" value="Eukaryota"/>
</dbReference>
<sequence length="229" mass="24344">MGDEMLPKMLLSLLIILKVFGSTEASCSISGSYADCYYLDLTSVPQNLPANITTLDVKINLITTLSQSDFQSYGSLTHLDLSQNRIDTINGQAFYYLSDLINLDLEENRLSNIIHVHEVTTTGTMARTTSLLPMAGPANKPDSRSSHESAPTLSIPVLIGSVCGPVAVTLLVSTIILTIWFKSKTQNPALGPTPPVGFSNASSVSVTIRGHDQTGQGGAQAASESSKDA</sequence>
<keyword evidence="1 4" id="KW-0732">Signal</keyword>
<name>C3YAB2_BRAFL</name>
<proteinExistence type="predicted"/>
<evidence type="ECO:0008006" key="6">
    <source>
        <dbReference type="Google" id="ProtNLM"/>
    </source>
</evidence>
<evidence type="ECO:0000256" key="4">
    <source>
        <dbReference type="SAM" id="SignalP"/>
    </source>
</evidence>
<organism>
    <name type="scientific">Branchiostoma floridae</name>
    <name type="common">Florida lancelet</name>
    <name type="synonym">Amphioxus</name>
    <dbReference type="NCBI Taxonomy" id="7739"/>
    <lineage>
        <taxon>Eukaryota</taxon>
        <taxon>Metazoa</taxon>
        <taxon>Chordata</taxon>
        <taxon>Cephalochordata</taxon>
        <taxon>Leptocardii</taxon>
        <taxon>Amphioxiformes</taxon>
        <taxon>Branchiostomatidae</taxon>
        <taxon>Branchiostoma</taxon>
    </lineage>
</organism>